<dbReference type="GO" id="GO:0015385">
    <property type="term" value="F:sodium:proton antiporter activity"/>
    <property type="evidence" value="ECO:0007669"/>
    <property type="project" value="InterPro"/>
</dbReference>
<evidence type="ECO:0000256" key="1">
    <source>
        <dbReference type="ARBA" id="ARBA00004141"/>
    </source>
</evidence>
<dbReference type="GO" id="GO:0015386">
    <property type="term" value="F:potassium:proton antiporter activity"/>
    <property type="evidence" value="ECO:0007669"/>
    <property type="project" value="TreeGrafter"/>
</dbReference>
<dbReference type="InterPro" id="IPR018422">
    <property type="entry name" value="Cation/H_exchanger_CPA1"/>
</dbReference>
<evidence type="ECO:0000256" key="6">
    <source>
        <dbReference type="ARBA" id="ARBA00023065"/>
    </source>
</evidence>
<keyword evidence="4 9" id="KW-1133">Transmembrane helix</keyword>
<dbReference type="PANTHER" id="PTHR10110">
    <property type="entry name" value="SODIUM/HYDROGEN EXCHANGER"/>
    <property type="match status" value="1"/>
</dbReference>
<dbReference type="GO" id="GO:0051453">
    <property type="term" value="P:regulation of intracellular pH"/>
    <property type="evidence" value="ECO:0007669"/>
    <property type="project" value="TreeGrafter"/>
</dbReference>
<name>A0A7T8GXF3_CALRO</name>
<keyword evidence="7 9" id="KW-0472">Membrane</keyword>
<feature type="transmembrane region" description="Helical" evidence="9">
    <location>
        <begin position="312"/>
        <end position="329"/>
    </location>
</feature>
<evidence type="ECO:0000313" key="11">
    <source>
        <dbReference type="EMBL" id="QQP39635.1"/>
    </source>
</evidence>
<dbReference type="Gene3D" id="6.10.140.1330">
    <property type="match status" value="1"/>
</dbReference>
<evidence type="ECO:0000313" key="12">
    <source>
        <dbReference type="Proteomes" id="UP000595437"/>
    </source>
</evidence>
<evidence type="ECO:0000256" key="9">
    <source>
        <dbReference type="SAM" id="Phobius"/>
    </source>
</evidence>
<dbReference type="Proteomes" id="UP000595437">
    <property type="component" value="Chromosome 14"/>
</dbReference>
<dbReference type="GO" id="GO:0098719">
    <property type="term" value="P:sodium ion import across plasma membrane"/>
    <property type="evidence" value="ECO:0007669"/>
    <property type="project" value="TreeGrafter"/>
</dbReference>
<feature type="transmembrane region" description="Helical" evidence="9">
    <location>
        <begin position="197"/>
        <end position="223"/>
    </location>
</feature>
<feature type="transmembrane region" description="Helical" evidence="9">
    <location>
        <begin position="96"/>
        <end position="123"/>
    </location>
</feature>
<feature type="transmembrane region" description="Helical" evidence="9">
    <location>
        <begin position="135"/>
        <end position="153"/>
    </location>
</feature>
<feature type="transmembrane region" description="Helical" evidence="9">
    <location>
        <begin position="336"/>
        <end position="353"/>
    </location>
</feature>
<feature type="transmembrane region" description="Helical" evidence="9">
    <location>
        <begin position="373"/>
        <end position="393"/>
    </location>
</feature>
<dbReference type="InterPro" id="IPR006153">
    <property type="entry name" value="Cation/H_exchanger_TM"/>
</dbReference>
<dbReference type="EMBL" id="CP045903">
    <property type="protein sequence ID" value="QQP39635.1"/>
    <property type="molecule type" value="Genomic_DNA"/>
</dbReference>
<keyword evidence="3 9" id="KW-0812">Transmembrane</keyword>
<keyword evidence="5" id="KW-0915">Sodium</keyword>
<dbReference type="InterPro" id="IPR004709">
    <property type="entry name" value="NaH_exchanger"/>
</dbReference>
<protein>
    <submittedName>
        <fullName evidence="11">Sodium/hydrogen exchanger</fullName>
    </submittedName>
</protein>
<reference evidence="12" key="1">
    <citation type="submission" date="2021-01" db="EMBL/GenBank/DDBJ databases">
        <title>Caligus Genome Assembly.</title>
        <authorList>
            <person name="Gallardo-Escarate C."/>
        </authorList>
    </citation>
    <scope>NUCLEOTIDE SEQUENCE [LARGE SCALE GENOMIC DNA]</scope>
</reference>
<dbReference type="PANTHER" id="PTHR10110:SF126">
    <property type="entry name" value="NA(+)_H(+) EXCHANGER PROTEIN 7"/>
    <property type="match status" value="1"/>
</dbReference>
<evidence type="ECO:0000256" key="4">
    <source>
        <dbReference type="ARBA" id="ARBA00022989"/>
    </source>
</evidence>
<proteinExistence type="predicted"/>
<feature type="transmembrane region" description="Helical" evidence="9">
    <location>
        <begin position="243"/>
        <end position="268"/>
    </location>
</feature>
<organism evidence="11 12">
    <name type="scientific">Caligus rogercresseyi</name>
    <name type="common">Sea louse</name>
    <dbReference type="NCBI Taxonomy" id="217165"/>
    <lineage>
        <taxon>Eukaryota</taxon>
        <taxon>Metazoa</taxon>
        <taxon>Ecdysozoa</taxon>
        <taxon>Arthropoda</taxon>
        <taxon>Crustacea</taxon>
        <taxon>Multicrustacea</taxon>
        <taxon>Hexanauplia</taxon>
        <taxon>Copepoda</taxon>
        <taxon>Siphonostomatoida</taxon>
        <taxon>Caligidae</taxon>
        <taxon>Caligus</taxon>
    </lineage>
</organism>
<evidence type="ECO:0000259" key="10">
    <source>
        <dbReference type="Pfam" id="PF00999"/>
    </source>
</evidence>
<comment type="subcellular location">
    <subcellularLocation>
        <location evidence="1">Membrane</location>
        <topology evidence="1">Multi-pass membrane protein</topology>
    </subcellularLocation>
</comment>
<dbReference type="PRINTS" id="PR01084">
    <property type="entry name" value="NAHEXCHNGR"/>
</dbReference>
<feature type="transmembrane region" description="Helical" evidence="9">
    <location>
        <begin position="27"/>
        <end position="45"/>
    </location>
</feature>
<dbReference type="OrthoDB" id="196264at2759"/>
<dbReference type="AlphaFoldDB" id="A0A7T8GXF3"/>
<feature type="transmembrane region" description="Helical" evidence="9">
    <location>
        <begin position="289"/>
        <end position="306"/>
    </location>
</feature>
<evidence type="ECO:0000256" key="5">
    <source>
        <dbReference type="ARBA" id="ARBA00023053"/>
    </source>
</evidence>
<keyword evidence="2" id="KW-0813">Transport</keyword>
<keyword evidence="12" id="KW-1185">Reference proteome</keyword>
<keyword evidence="6" id="KW-0406">Ion transport</keyword>
<accession>A0A7T8GXF3</accession>
<evidence type="ECO:0000256" key="2">
    <source>
        <dbReference type="ARBA" id="ARBA00022448"/>
    </source>
</evidence>
<sequence>MEENMLMDNRSLEMRIMFDPNWGWKGHHIILIGEILFLTTGVVLLKSKSLERLIDWVPELQWNFFEEDFDRHTIVMNALIPPIILEGSYKLYSKELLFQIFGIMCFAMVGTIFCIASVGSGIYFLEKGLGFKESLLLATIVSAVDPVTVLAIFDQLQVSQSLYVLIFGESLLNDGVTLAAFESLKSMTMTKEEIPNGIFALGLLSVLTKTLGGGLIGAMGGMLSGIFAKLVSSQTFQGIPLVLISYASFMISETLSFSGIVGIIVCGLMQRRYAFQNLRSKSRYSLVRLIRFIATTGEAVIFILLGGEACEISWKTVDLIFIVSVILLCSYHPKHLFVIAYGGLRGAMSFVMIKTLLAEMSGVIRDPNLFREATLGVVLFTIYVLGGTVRLLASALKLNSSSEIPADRLLSIILDRITQHATAGMETIWAEGSDEYIPGLKPSSYLTSDMCIPSFQRLKSLKLRSIASEDLTNGSEEDKKTTINLNIFPEPLKFQKDGSKVDLMHPLDDSEESIPLSPSEVTWLKKLRLRRKMESIKLDSGSGGSLYSMDEN</sequence>
<dbReference type="Pfam" id="PF00999">
    <property type="entry name" value="Na_H_Exchanger"/>
    <property type="match status" value="1"/>
</dbReference>
<evidence type="ECO:0000256" key="7">
    <source>
        <dbReference type="ARBA" id="ARBA00023136"/>
    </source>
</evidence>
<gene>
    <name evidence="11" type="ORF">FKW44_020581</name>
</gene>
<evidence type="ECO:0000256" key="8">
    <source>
        <dbReference type="ARBA" id="ARBA00023201"/>
    </source>
</evidence>
<feature type="domain" description="Cation/H+ exchanger transmembrane" evidence="10">
    <location>
        <begin position="70"/>
        <end position="393"/>
    </location>
</feature>
<dbReference type="GO" id="GO:0005886">
    <property type="term" value="C:plasma membrane"/>
    <property type="evidence" value="ECO:0007669"/>
    <property type="project" value="TreeGrafter"/>
</dbReference>
<keyword evidence="8" id="KW-0739">Sodium transport</keyword>
<evidence type="ECO:0000256" key="3">
    <source>
        <dbReference type="ARBA" id="ARBA00022692"/>
    </source>
</evidence>